<proteinExistence type="predicted"/>
<dbReference type="OrthoDB" id="3365698at2759"/>
<evidence type="ECO:0000256" key="1">
    <source>
        <dbReference type="SAM" id="MobiDB-lite"/>
    </source>
</evidence>
<evidence type="ECO:0000313" key="2">
    <source>
        <dbReference type="EMBL" id="KAF9530933.1"/>
    </source>
</evidence>
<dbReference type="Proteomes" id="UP000807306">
    <property type="component" value="Unassembled WGS sequence"/>
</dbReference>
<protein>
    <recommendedName>
        <fullName evidence="4">F-box domain-containing protein</fullName>
    </recommendedName>
</protein>
<gene>
    <name evidence="2" type="ORF">CPB83DRAFT_904918</name>
</gene>
<dbReference type="Gene3D" id="3.80.10.10">
    <property type="entry name" value="Ribonuclease Inhibitor"/>
    <property type="match status" value="1"/>
</dbReference>
<reference evidence="2" key="1">
    <citation type="submission" date="2020-11" db="EMBL/GenBank/DDBJ databases">
        <authorList>
            <consortium name="DOE Joint Genome Institute"/>
            <person name="Ahrendt S."/>
            <person name="Riley R."/>
            <person name="Andreopoulos W."/>
            <person name="Labutti K."/>
            <person name="Pangilinan J."/>
            <person name="Ruiz-Duenas F.J."/>
            <person name="Barrasa J.M."/>
            <person name="Sanchez-Garcia M."/>
            <person name="Camarero S."/>
            <person name="Miyauchi S."/>
            <person name="Serrano A."/>
            <person name="Linde D."/>
            <person name="Babiker R."/>
            <person name="Drula E."/>
            <person name="Ayuso-Fernandez I."/>
            <person name="Pacheco R."/>
            <person name="Padilla G."/>
            <person name="Ferreira P."/>
            <person name="Barriuso J."/>
            <person name="Kellner H."/>
            <person name="Castanera R."/>
            <person name="Alfaro M."/>
            <person name="Ramirez L."/>
            <person name="Pisabarro A.G."/>
            <person name="Kuo A."/>
            <person name="Tritt A."/>
            <person name="Lipzen A."/>
            <person name="He G."/>
            <person name="Yan M."/>
            <person name="Ng V."/>
            <person name="Cullen D."/>
            <person name="Martin F."/>
            <person name="Rosso M.-N."/>
            <person name="Henrissat B."/>
            <person name="Hibbett D."/>
            <person name="Martinez A.T."/>
            <person name="Grigoriev I.V."/>
        </authorList>
    </citation>
    <scope>NUCLEOTIDE SEQUENCE</scope>
    <source>
        <strain evidence="2">CBS 506.95</strain>
    </source>
</reference>
<organism evidence="2 3">
    <name type="scientific">Crepidotus variabilis</name>
    <dbReference type="NCBI Taxonomy" id="179855"/>
    <lineage>
        <taxon>Eukaryota</taxon>
        <taxon>Fungi</taxon>
        <taxon>Dikarya</taxon>
        <taxon>Basidiomycota</taxon>
        <taxon>Agaricomycotina</taxon>
        <taxon>Agaricomycetes</taxon>
        <taxon>Agaricomycetidae</taxon>
        <taxon>Agaricales</taxon>
        <taxon>Agaricineae</taxon>
        <taxon>Crepidotaceae</taxon>
        <taxon>Crepidotus</taxon>
    </lineage>
</organism>
<name>A0A9P6EJM0_9AGAR</name>
<feature type="region of interest" description="Disordered" evidence="1">
    <location>
        <begin position="532"/>
        <end position="557"/>
    </location>
</feature>
<dbReference type="AlphaFoldDB" id="A0A9P6EJM0"/>
<keyword evidence="3" id="KW-1185">Reference proteome</keyword>
<comment type="caution">
    <text evidence="2">The sequence shown here is derived from an EMBL/GenBank/DDBJ whole genome shotgun (WGS) entry which is preliminary data.</text>
</comment>
<accession>A0A9P6EJM0</accession>
<evidence type="ECO:0000313" key="3">
    <source>
        <dbReference type="Proteomes" id="UP000807306"/>
    </source>
</evidence>
<sequence length="781" mass="87212">MIGWAIRQSVKRKVQPLAQAAGRKLAAVKARINRGKKNFKEARKRGARATKDAILPLLPGVSTLKLPESPVPHLLLCNDPPTDHDVALARHVIKSVEEEEERMKGKMFLRPSNLGVGYWGTVTKHKMEQTAMFIEQHRAVVSPLRRLPNEILQEIFVRVNGPRSGARSWTNASEIPWALAQVCRSWRINALSVSALWSRLPTMDLSKSDPRSRTKVQLEYLEELLHRSRSAPLDLYLFSLGFNGTSHPVIDLLLRHCERWQAVTIKINISILPRLFEIKGRLPKLESLSLYLSGYGEGVPTIDMFEGAPQLRQVDVGGPFLAELALPFEQLERYKDKMRMRNSITRVVTAANSLEALTILELCESSGTPPIPPVTLPALRKLQVKFCCTRPEFLNNLSVPAIEEIKMVSYHDRGGLIPTIVNIVNNSQHRICPLKTLRFRTHAILEGQLSGLLRLTPLLTSLDMPLPPSHDINVLATQSSLVPHLQACDFFINDVINTSLDTEVASALNAFAAARCEPRFLGGLGLTPRPLAPSPAPTPFSIDHHAPQPSSSDAFTSLPSSSASTSFFLPVRPPNTPSFDLDAEPRRLEKFTLHFDSSRWISMQKAALEGWKPTAASHYLRGLKHSLHEELPELDSCRARRVRKFDRRWVEKVKSILIGVEDLEPMMPEDVFLSEIHLSLRSMSEKRIGVGDKHRLYERAKQILDKWEPAFQTSLQSCRWIMSGEHGMVYIPQDDALRASPQALASLLTLGRTIFGGSIAGVGSGTTKDSINFLISLGTVL</sequence>
<evidence type="ECO:0008006" key="4">
    <source>
        <dbReference type="Google" id="ProtNLM"/>
    </source>
</evidence>
<dbReference type="EMBL" id="MU157837">
    <property type="protein sequence ID" value="KAF9530933.1"/>
    <property type="molecule type" value="Genomic_DNA"/>
</dbReference>
<dbReference type="InterPro" id="IPR032675">
    <property type="entry name" value="LRR_dom_sf"/>
</dbReference>